<dbReference type="AlphaFoldDB" id="S3K0K5"/>
<gene>
    <name evidence="3" type="ORF">HMPREF9194_00743</name>
</gene>
<name>S3K0K5_TREMA</name>
<dbReference type="eggNOG" id="COG1040">
    <property type="taxonomic scope" value="Bacteria"/>
</dbReference>
<evidence type="ECO:0000256" key="1">
    <source>
        <dbReference type="ARBA" id="ARBA00008007"/>
    </source>
</evidence>
<dbReference type="InterPro" id="IPR029057">
    <property type="entry name" value="PRTase-like"/>
</dbReference>
<dbReference type="Proteomes" id="UP000014541">
    <property type="component" value="Unassembled WGS sequence"/>
</dbReference>
<dbReference type="HOGENOM" id="CLU_054549_0_0_12"/>
<dbReference type="EMBL" id="ATFF01000006">
    <property type="protein sequence ID" value="EPF30426.1"/>
    <property type="molecule type" value="Genomic_DNA"/>
</dbReference>
<dbReference type="PANTHER" id="PTHR47505:SF1">
    <property type="entry name" value="DNA UTILIZATION PROTEIN YHGH"/>
    <property type="match status" value="1"/>
</dbReference>
<dbReference type="PATRIC" id="fig|1125699.3.peg.755"/>
<dbReference type="InterPro" id="IPR000836">
    <property type="entry name" value="PRTase_dom"/>
</dbReference>
<dbReference type="Gene3D" id="3.40.50.2020">
    <property type="match status" value="1"/>
</dbReference>
<keyword evidence="4" id="KW-1185">Reference proteome</keyword>
<dbReference type="OrthoDB" id="9779910at2"/>
<dbReference type="PANTHER" id="PTHR47505">
    <property type="entry name" value="DNA UTILIZATION PROTEIN YHGH"/>
    <property type="match status" value="1"/>
</dbReference>
<feature type="domain" description="Phosphoribosyltransferase" evidence="2">
    <location>
        <begin position="212"/>
        <end position="248"/>
    </location>
</feature>
<proteinExistence type="inferred from homology"/>
<dbReference type="STRING" id="1125699.HMPREF9194_00743"/>
<dbReference type="InterPro" id="IPR051910">
    <property type="entry name" value="ComF/GntX_DNA_util-trans"/>
</dbReference>
<evidence type="ECO:0000259" key="2">
    <source>
        <dbReference type="Pfam" id="PF00156"/>
    </source>
</evidence>
<dbReference type="CDD" id="cd06223">
    <property type="entry name" value="PRTases_typeI"/>
    <property type="match status" value="1"/>
</dbReference>
<comment type="caution">
    <text evidence="3">The sequence shown here is derived from an EMBL/GenBank/DDBJ whole genome shotgun (WGS) entry which is preliminary data.</text>
</comment>
<dbReference type="RefSeq" id="WP_016525037.1">
    <property type="nucleotide sequence ID" value="NZ_KE332518.1"/>
</dbReference>
<protein>
    <submittedName>
        <fullName evidence="3">ComF family protein</fullName>
    </submittedName>
</protein>
<evidence type="ECO:0000313" key="3">
    <source>
        <dbReference type="EMBL" id="EPF30426.1"/>
    </source>
</evidence>
<comment type="similarity">
    <text evidence="1">Belongs to the ComF/GntX family.</text>
</comment>
<sequence>MGTLFKIRYGIRAAWAYGASALLAPQNCLSCGDFCTYLPLCARCRSELESGIVPKERRCAFCGRILISEKESCLECREAKLFTFCDGAFPLYPYVLWKKELLFRWKMAGSRSLSPFFARVLFRVLQRYYEGFTVVPVPPRPGKIKKTGWDQIADLCRYLRGLYGIRICRALVRLGTQQQKKLSRSERLSRLGKQYALKSAFKKAACAQKLPHQVVLLDDIMTTGVTLETCAALLKEAGVQKVYALTLFAC</sequence>
<reference evidence="3 4" key="1">
    <citation type="submission" date="2013-04" db="EMBL/GenBank/DDBJ databases">
        <title>The Genome Sequence of Treponema maltophilum ATCC 51939.</title>
        <authorList>
            <consortium name="The Broad Institute Genomics Platform"/>
            <person name="Earl A."/>
            <person name="Ward D."/>
            <person name="Feldgarden M."/>
            <person name="Gevers D."/>
            <person name="Leonetti C."/>
            <person name="Blanton J.M."/>
            <person name="Dewhirst F.E."/>
            <person name="Izard J."/>
            <person name="Walker B."/>
            <person name="Young S."/>
            <person name="Zeng Q."/>
            <person name="Gargeya S."/>
            <person name="Fitzgerald M."/>
            <person name="Haas B."/>
            <person name="Abouelleil A."/>
            <person name="Allen A.W."/>
            <person name="Alvarado L."/>
            <person name="Arachchi H.M."/>
            <person name="Berlin A.M."/>
            <person name="Chapman S.B."/>
            <person name="Gainer-Dewar J."/>
            <person name="Goldberg J."/>
            <person name="Griggs A."/>
            <person name="Gujja S."/>
            <person name="Hansen M."/>
            <person name="Howarth C."/>
            <person name="Imamovic A."/>
            <person name="Ireland A."/>
            <person name="Larimer J."/>
            <person name="McCowan C."/>
            <person name="Murphy C."/>
            <person name="Pearson M."/>
            <person name="Poon T.W."/>
            <person name="Priest M."/>
            <person name="Roberts A."/>
            <person name="Saif S."/>
            <person name="Shea T."/>
            <person name="Sisk P."/>
            <person name="Sykes S."/>
            <person name="Wortman J."/>
            <person name="Nusbaum C."/>
            <person name="Birren B."/>
        </authorList>
    </citation>
    <scope>NUCLEOTIDE SEQUENCE [LARGE SCALE GENOMIC DNA]</scope>
    <source>
        <strain evidence="3 4">ATCC 51939</strain>
    </source>
</reference>
<organism evidence="3 4">
    <name type="scientific">Treponema maltophilum ATCC 51939</name>
    <dbReference type="NCBI Taxonomy" id="1125699"/>
    <lineage>
        <taxon>Bacteria</taxon>
        <taxon>Pseudomonadati</taxon>
        <taxon>Spirochaetota</taxon>
        <taxon>Spirochaetia</taxon>
        <taxon>Spirochaetales</taxon>
        <taxon>Treponemataceae</taxon>
        <taxon>Treponema</taxon>
    </lineage>
</organism>
<accession>S3K0K5</accession>
<dbReference type="SUPFAM" id="SSF53271">
    <property type="entry name" value="PRTase-like"/>
    <property type="match status" value="1"/>
</dbReference>
<dbReference type="Pfam" id="PF00156">
    <property type="entry name" value="Pribosyltran"/>
    <property type="match status" value="1"/>
</dbReference>
<evidence type="ECO:0000313" key="4">
    <source>
        <dbReference type="Proteomes" id="UP000014541"/>
    </source>
</evidence>